<sequence length="337" mass="37586">DEEKVKYLAPDKYWETDSAVIKEKAKDLKTPKQIYNFVTSYLVYNENKLNSASIERLGALSAFNSPKEAVCMEFSDLFIALSRSAGIPAREVVGYAYTQNTRLRPLSFAAQGDLLHAWPEYWDDTFGWVQVDPTWASTSGGLDYFNKLDFNHITLVQRGLSSTNPVPAGAFKKIGDSQKKDVEVAFAQELPQITATPEIELQASDNIISGIPTKVKATVKNIGSTSVIGESLMLTANRLKITSENPINLPLLPPFSNKQFTYDLESKSSLKKFQDTLILSFGDTETAKNIEIIPFYYLVMSPKFLVVSSGVVLVVASGLVLYSKLHKKRVKIFRDFL</sequence>
<evidence type="ECO:0000313" key="3">
    <source>
        <dbReference type="EMBL" id="PJE58366.1"/>
    </source>
</evidence>
<feature type="transmembrane region" description="Helical" evidence="1">
    <location>
        <begin position="295"/>
        <end position="322"/>
    </location>
</feature>
<comment type="caution">
    <text evidence="3">The sequence shown here is derived from an EMBL/GenBank/DDBJ whole genome shotgun (WGS) entry which is preliminary data.</text>
</comment>
<dbReference type="PANTHER" id="PTHR33490">
    <property type="entry name" value="BLR5614 PROTEIN-RELATED"/>
    <property type="match status" value="1"/>
</dbReference>
<evidence type="ECO:0000259" key="2">
    <source>
        <dbReference type="SMART" id="SM00460"/>
    </source>
</evidence>
<name>A0A2M8KEM4_9BACT</name>
<feature type="domain" description="Transglutaminase-like" evidence="2">
    <location>
        <begin position="63"/>
        <end position="135"/>
    </location>
</feature>
<keyword evidence="1" id="KW-1133">Transmembrane helix</keyword>
<proteinExistence type="predicted"/>
<dbReference type="Proteomes" id="UP000231450">
    <property type="component" value="Unassembled WGS sequence"/>
</dbReference>
<dbReference type="InterPro" id="IPR002931">
    <property type="entry name" value="Transglutaminase-like"/>
</dbReference>
<reference evidence="4" key="1">
    <citation type="submission" date="2017-09" db="EMBL/GenBank/DDBJ databases">
        <title>Depth-based differentiation of microbial function through sediment-hosted aquifers and enrichment of novel symbionts in the deep terrestrial subsurface.</title>
        <authorList>
            <person name="Probst A.J."/>
            <person name="Ladd B."/>
            <person name="Jarett J.K."/>
            <person name="Geller-Mcgrath D.E."/>
            <person name="Sieber C.M.K."/>
            <person name="Emerson J.B."/>
            <person name="Anantharaman K."/>
            <person name="Thomas B.C."/>
            <person name="Malmstrom R."/>
            <person name="Stieglmeier M."/>
            <person name="Klingl A."/>
            <person name="Woyke T."/>
            <person name="Ryan C.M."/>
            <person name="Banfield J.F."/>
        </authorList>
    </citation>
    <scope>NUCLEOTIDE SEQUENCE [LARGE SCALE GENOMIC DNA]</scope>
</reference>
<dbReference type="EMBL" id="PFDW01000024">
    <property type="protein sequence ID" value="PJE58366.1"/>
    <property type="molecule type" value="Genomic_DNA"/>
</dbReference>
<dbReference type="AlphaFoldDB" id="A0A2M8KEM4"/>
<keyword evidence="1" id="KW-0812">Transmembrane</keyword>
<accession>A0A2M8KEM4</accession>
<gene>
    <name evidence="3" type="ORF">COU81_01165</name>
</gene>
<dbReference type="SUPFAM" id="SSF54001">
    <property type="entry name" value="Cysteine proteinases"/>
    <property type="match status" value="1"/>
</dbReference>
<evidence type="ECO:0000256" key="1">
    <source>
        <dbReference type="SAM" id="Phobius"/>
    </source>
</evidence>
<dbReference type="Gene3D" id="3.10.620.30">
    <property type="match status" value="1"/>
</dbReference>
<dbReference type="InterPro" id="IPR038765">
    <property type="entry name" value="Papain-like_cys_pep_sf"/>
</dbReference>
<dbReference type="Pfam" id="PF01841">
    <property type="entry name" value="Transglut_core"/>
    <property type="match status" value="1"/>
</dbReference>
<dbReference type="SMART" id="SM00460">
    <property type="entry name" value="TGc"/>
    <property type="match status" value="1"/>
</dbReference>
<organism evidence="3 4">
    <name type="scientific">Candidatus Portnoybacteria bacterium CG10_big_fil_rev_8_21_14_0_10_36_7</name>
    <dbReference type="NCBI Taxonomy" id="1974812"/>
    <lineage>
        <taxon>Bacteria</taxon>
        <taxon>Candidatus Portnoyibacteriota</taxon>
    </lineage>
</organism>
<feature type="non-terminal residue" evidence="3">
    <location>
        <position position="1"/>
    </location>
</feature>
<protein>
    <recommendedName>
        <fullName evidence="2">Transglutaminase-like domain-containing protein</fullName>
    </recommendedName>
</protein>
<evidence type="ECO:0000313" key="4">
    <source>
        <dbReference type="Proteomes" id="UP000231450"/>
    </source>
</evidence>
<keyword evidence="1" id="KW-0472">Membrane</keyword>